<evidence type="ECO:0000256" key="3">
    <source>
        <dbReference type="ARBA" id="ARBA00022692"/>
    </source>
</evidence>
<dbReference type="RefSeq" id="WP_068769628.1">
    <property type="nucleotide sequence ID" value="NZ_CP109796.1"/>
</dbReference>
<feature type="domain" description="ABC3 transporter permease C-terminal" evidence="7">
    <location>
        <begin position="273"/>
        <end position="391"/>
    </location>
</feature>
<organism evidence="9 10">
    <name type="scientific">Termitidicoccus mucosus</name>
    <dbReference type="NCBI Taxonomy" id="1184151"/>
    <lineage>
        <taxon>Bacteria</taxon>
        <taxon>Pseudomonadati</taxon>
        <taxon>Verrucomicrobiota</taxon>
        <taxon>Opitutia</taxon>
        <taxon>Opitutales</taxon>
        <taxon>Opitutaceae</taxon>
        <taxon>Termitidicoccus</taxon>
    </lineage>
</organism>
<evidence type="ECO:0008006" key="11">
    <source>
        <dbReference type="Google" id="ProtNLM"/>
    </source>
</evidence>
<evidence type="ECO:0000313" key="9">
    <source>
        <dbReference type="EMBL" id="OAM90398.1"/>
    </source>
</evidence>
<keyword evidence="2" id="KW-1003">Cell membrane</keyword>
<dbReference type="PANTHER" id="PTHR43738:SF2">
    <property type="entry name" value="ABC TRANSPORTER PERMEASE"/>
    <property type="match status" value="1"/>
</dbReference>
<dbReference type="InterPro" id="IPR025857">
    <property type="entry name" value="MacB_PCD"/>
</dbReference>
<sequence>MTFPLIVFRNLRQHALSTIITALAIALAGGLLMSVWVVKTQSQATFTQMNAGFDAVLGARGSKLQLVLNAIFHLEASPGNVAAADYEAIKLHPAVKLAIPIAVGDNLRGYRIVGTVPELFDKVEYMQGKKFTVREGKAFDPSAKEAVMGSFVAERLGLKVGDVFHPFHGLIYDEKNQHADTYHVTGILAPSNTPADKVIWIPLHGLQTMSGHDPKAATDVSAVLIQLKSPASGFMLDMMYNKQGNRLTFAYPVGSIMADLFNKIGWFDQVLSLVAYLVAVVSAAGVLVAIYNSMSARRRDIAILRALGARRLSLFGIIVAEAAVIGALGMVAAFAVYGVVVGGVAAIIRAQTGVLLEIFTYNPVMLWAPLGMVALCALCGLVPAWKAYRTDVAENLSPLS</sequence>
<accession>A0A178IKW1</accession>
<evidence type="ECO:0000256" key="5">
    <source>
        <dbReference type="ARBA" id="ARBA00023136"/>
    </source>
</evidence>
<comment type="caution">
    <text evidence="9">The sequence shown here is derived from an EMBL/GenBank/DDBJ whole genome shotgun (WGS) entry which is preliminary data.</text>
</comment>
<dbReference type="Pfam" id="PF12704">
    <property type="entry name" value="MacB_PCD"/>
    <property type="match status" value="1"/>
</dbReference>
<evidence type="ECO:0000313" key="10">
    <source>
        <dbReference type="Proteomes" id="UP000078486"/>
    </source>
</evidence>
<dbReference type="AlphaFoldDB" id="A0A178IKW1"/>
<keyword evidence="10" id="KW-1185">Reference proteome</keyword>
<gene>
    <name evidence="9" type="ORF">AW736_07940</name>
</gene>
<proteinExistence type="predicted"/>
<feature type="transmembrane region" description="Helical" evidence="6">
    <location>
        <begin position="248"/>
        <end position="267"/>
    </location>
</feature>
<name>A0A178IKW1_9BACT</name>
<feature type="domain" description="MacB-like periplasmic core" evidence="8">
    <location>
        <begin position="18"/>
        <end position="232"/>
    </location>
</feature>
<comment type="subcellular location">
    <subcellularLocation>
        <location evidence="1">Cell membrane</location>
        <topology evidence="1">Multi-pass membrane protein</topology>
    </subcellularLocation>
</comment>
<keyword evidence="5 6" id="KW-0472">Membrane</keyword>
<dbReference type="Proteomes" id="UP000078486">
    <property type="component" value="Unassembled WGS sequence"/>
</dbReference>
<dbReference type="GO" id="GO:0005886">
    <property type="term" value="C:plasma membrane"/>
    <property type="evidence" value="ECO:0007669"/>
    <property type="project" value="UniProtKB-SubCell"/>
</dbReference>
<feature type="transmembrane region" description="Helical" evidence="6">
    <location>
        <begin position="15"/>
        <end position="38"/>
    </location>
</feature>
<dbReference type="STRING" id="1184151.AW736_07940"/>
<feature type="transmembrane region" description="Helical" evidence="6">
    <location>
        <begin position="365"/>
        <end position="385"/>
    </location>
</feature>
<feature type="transmembrane region" description="Helical" evidence="6">
    <location>
        <begin position="273"/>
        <end position="291"/>
    </location>
</feature>
<dbReference type="InterPro" id="IPR051125">
    <property type="entry name" value="ABC-4/HrtB_transporter"/>
</dbReference>
<dbReference type="OrthoDB" id="9784014at2"/>
<dbReference type="PANTHER" id="PTHR43738">
    <property type="entry name" value="ABC TRANSPORTER, MEMBRANE PROTEIN"/>
    <property type="match status" value="1"/>
</dbReference>
<evidence type="ECO:0000259" key="8">
    <source>
        <dbReference type="Pfam" id="PF12704"/>
    </source>
</evidence>
<dbReference type="InterPro" id="IPR003838">
    <property type="entry name" value="ABC3_permease_C"/>
</dbReference>
<evidence type="ECO:0000259" key="7">
    <source>
        <dbReference type="Pfam" id="PF02687"/>
    </source>
</evidence>
<protein>
    <recommendedName>
        <fullName evidence="11">ABC3 transporter permease protein domain-containing protein</fullName>
    </recommendedName>
</protein>
<keyword evidence="4 6" id="KW-1133">Transmembrane helix</keyword>
<evidence type="ECO:0000256" key="1">
    <source>
        <dbReference type="ARBA" id="ARBA00004651"/>
    </source>
</evidence>
<evidence type="ECO:0000256" key="4">
    <source>
        <dbReference type="ARBA" id="ARBA00022989"/>
    </source>
</evidence>
<evidence type="ECO:0000256" key="6">
    <source>
        <dbReference type="SAM" id="Phobius"/>
    </source>
</evidence>
<reference evidence="9 10" key="1">
    <citation type="submission" date="2016-01" db="EMBL/GenBank/DDBJ databases">
        <title>High potential of lignocellulose degradation of a new Verrucomicrobia species.</title>
        <authorList>
            <person name="Wang Y."/>
            <person name="Shi Y."/>
            <person name="Qiu Z."/>
            <person name="Liu S."/>
            <person name="Yang H."/>
        </authorList>
    </citation>
    <scope>NUCLEOTIDE SEQUENCE [LARGE SCALE GENOMIC DNA]</scope>
    <source>
        <strain evidence="9 10">TSB47</strain>
    </source>
</reference>
<feature type="transmembrane region" description="Helical" evidence="6">
    <location>
        <begin position="312"/>
        <end position="345"/>
    </location>
</feature>
<dbReference type="EMBL" id="LRRQ01000058">
    <property type="protein sequence ID" value="OAM90398.1"/>
    <property type="molecule type" value="Genomic_DNA"/>
</dbReference>
<evidence type="ECO:0000256" key="2">
    <source>
        <dbReference type="ARBA" id="ARBA00022475"/>
    </source>
</evidence>
<dbReference type="Pfam" id="PF02687">
    <property type="entry name" value="FtsX"/>
    <property type="match status" value="1"/>
</dbReference>
<keyword evidence="3 6" id="KW-0812">Transmembrane</keyword>